<sequence>MTTSPAPAATRTAVVVSQVVTRRRDVTYDVRAEQAAVAVTVEFRDGTRAESLLVLDPDALASLLVQLERATVQRNKTRWAPE</sequence>
<accession>A0ABW7SY70</accession>
<comment type="caution">
    <text evidence="1">The sequence shown here is derived from an EMBL/GenBank/DDBJ whole genome shotgun (WGS) entry which is preliminary data.</text>
</comment>
<gene>
    <name evidence="1" type="ORF">ACH4TF_02200</name>
</gene>
<reference evidence="1 2" key="1">
    <citation type="submission" date="2024-10" db="EMBL/GenBank/DDBJ databases">
        <title>The Natural Products Discovery Center: Release of the First 8490 Sequenced Strains for Exploring Actinobacteria Biosynthetic Diversity.</title>
        <authorList>
            <person name="Kalkreuter E."/>
            <person name="Kautsar S.A."/>
            <person name="Yang D."/>
            <person name="Bader C.D."/>
            <person name="Teijaro C.N."/>
            <person name="Fluegel L."/>
            <person name="Davis C.M."/>
            <person name="Simpson J.R."/>
            <person name="Lauterbach L."/>
            <person name="Steele A.D."/>
            <person name="Gui C."/>
            <person name="Meng S."/>
            <person name="Li G."/>
            <person name="Viehrig K."/>
            <person name="Ye F."/>
            <person name="Su P."/>
            <person name="Kiefer A.F."/>
            <person name="Nichols A."/>
            <person name="Cepeda A.J."/>
            <person name="Yan W."/>
            <person name="Fan B."/>
            <person name="Jiang Y."/>
            <person name="Adhikari A."/>
            <person name="Zheng C.-J."/>
            <person name="Schuster L."/>
            <person name="Cowan T.M."/>
            <person name="Smanski M.J."/>
            <person name="Chevrette M.G."/>
            <person name="De Carvalho L.P.S."/>
            <person name="Shen B."/>
        </authorList>
    </citation>
    <scope>NUCLEOTIDE SEQUENCE [LARGE SCALE GENOMIC DNA]</scope>
    <source>
        <strain evidence="1 2">NPDC020979</strain>
    </source>
</reference>
<proteinExistence type="predicted"/>
<dbReference type="EMBL" id="JBIRRB010000001">
    <property type="protein sequence ID" value="MFI0909249.1"/>
    <property type="molecule type" value="Genomic_DNA"/>
</dbReference>
<dbReference type="RefSeq" id="WP_397611891.1">
    <property type="nucleotide sequence ID" value="NZ_JBIRRB010000001.1"/>
</dbReference>
<organism evidence="1 2">
    <name type="scientific">Streptomyces abikoensis</name>
    <dbReference type="NCBI Taxonomy" id="97398"/>
    <lineage>
        <taxon>Bacteria</taxon>
        <taxon>Bacillati</taxon>
        <taxon>Actinomycetota</taxon>
        <taxon>Actinomycetes</taxon>
        <taxon>Kitasatosporales</taxon>
        <taxon>Streptomycetaceae</taxon>
        <taxon>Streptomyces</taxon>
    </lineage>
</organism>
<evidence type="ECO:0000313" key="2">
    <source>
        <dbReference type="Proteomes" id="UP001611162"/>
    </source>
</evidence>
<evidence type="ECO:0000313" key="1">
    <source>
        <dbReference type="EMBL" id="MFI0909249.1"/>
    </source>
</evidence>
<protein>
    <submittedName>
        <fullName evidence="1">Uncharacterized protein</fullName>
    </submittedName>
</protein>
<keyword evidence="2" id="KW-1185">Reference proteome</keyword>
<name>A0ABW7SY70_9ACTN</name>
<dbReference type="Proteomes" id="UP001611162">
    <property type="component" value="Unassembled WGS sequence"/>
</dbReference>